<reference evidence="2" key="2">
    <citation type="submission" date="2020-11" db="EMBL/GenBank/DDBJ databases">
        <authorList>
            <person name="McCartney M.A."/>
            <person name="Auch B."/>
            <person name="Kono T."/>
            <person name="Mallez S."/>
            <person name="Becker A."/>
            <person name="Gohl D.M."/>
            <person name="Silverstein K.A.T."/>
            <person name="Koren S."/>
            <person name="Bechman K.B."/>
            <person name="Herman A."/>
            <person name="Abrahante J.E."/>
            <person name="Garbe J."/>
        </authorList>
    </citation>
    <scope>NUCLEOTIDE SEQUENCE</scope>
    <source>
        <strain evidence="2">Duluth1</strain>
        <tissue evidence="2">Whole animal</tissue>
    </source>
</reference>
<dbReference type="Proteomes" id="UP000828390">
    <property type="component" value="Unassembled WGS sequence"/>
</dbReference>
<sequence length="99" mass="11129">MRIDLGQKMTPIEIGVNRDNGDGGGSDDDEEEEDNDDDYGDDDYDYIFPLTKNVKVVKLQTRLPRNTEQRECTAVLMQGDGKLQRARHGMVLRKGGLEG</sequence>
<dbReference type="AlphaFoldDB" id="A0A9D4JKM4"/>
<evidence type="ECO:0000313" key="3">
    <source>
        <dbReference type="Proteomes" id="UP000828390"/>
    </source>
</evidence>
<organism evidence="2 3">
    <name type="scientific">Dreissena polymorpha</name>
    <name type="common">Zebra mussel</name>
    <name type="synonym">Mytilus polymorpha</name>
    <dbReference type="NCBI Taxonomy" id="45954"/>
    <lineage>
        <taxon>Eukaryota</taxon>
        <taxon>Metazoa</taxon>
        <taxon>Spiralia</taxon>
        <taxon>Lophotrochozoa</taxon>
        <taxon>Mollusca</taxon>
        <taxon>Bivalvia</taxon>
        <taxon>Autobranchia</taxon>
        <taxon>Heteroconchia</taxon>
        <taxon>Euheterodonta</taxon>
        <taxon>Imparidentia</taxon>
        <taxon>Neoheterodontei</taxon>
        <taxon>Myida</taxon>
        <taxon>Dreissenoidea</taxon>
        <taxon>Dreissenidae</taxon>
        <taxon>Dreissena</taxon>
    </lineage>
</organism>
<accession>A0A9D4JKM4</accession>
<evidence type="ECO:0000256" key="1">
    <source>
        <dbReference type="SAM" id="MobiDB-lite"/>
    </source>
</evidence>
<protein>
    <submittedName>
        <fullName evidence="2">Uncharacterized protein</fullName>
    </submittedName>
</protein>
<keyword evidence="3" id="KW-1185">Reference proteome</keyword>
<gene>
    <name evidence="2" type="ORF">DPMN_144083</name>
</gene>
<reference evidence="2" key="1">
    <citation type="journal article" date="2019" name="bioRxiv">
        <title>The Genome of the Zebra Mussel, Dreissena polymorpha: A Resource for Invasive Species Research.</title>
        <authorList>
            <person name="McCartney M.A."/>
            <person name="Auch B."/>
            <person name="Kono T."/>
            <person name="Mallez S."/>
            <person name="Zhang Y."/>
            <person name="Obille A."/>
            <person name="Becker A."/>
            <person name="Abrahante J.E."/>
            <person name="Garbe J."/>
            <person name="Badalamenti J.P."/>
            <person name="Herman A."/>
            <person name="Mangelson H."/>
            <person name="Liachko I."/>
            <person name="Sullivan S."/>
            <person name="Sone E.D."/>
            <person name="Koren S."/>
            <person name="Silverstein K.A.T."/>
            <person name="Beckman K.B."/>
            <person name="Gohl D.M."/>
        </authorList>
    </citation>
    <scope>NUCLEOTIDE SEQUENCE</scope>
    <source>
        <strain evidence="2">Duluth1</strain>
        <tissue evidence="2">Whole animal</tissue>
    </source>
</reference>
<name>A0A9D4JKM4_DREPO</name>
<dbReference type="EMBL" id="JAIWYP010000006">
    <property type="protein sequence ID" value="KAH3815555.1"/>
    <property type="molecule type" value="Genomic_DNA"/>
</dbReference>
<feature type="compositionally biased region" description="Acidic residues" evidence="1">
    <location>
        <begin position="25"/>
        <end position="43"/>
    </location>
</feature>
<comment type="caution">
    <text evidence="2">The sequence shown here is derived from an EMBL/GenBank/DDBJ whole genome shotgun (WGS) entry which is preliminary data.</text>
</comment>
<proteinExistence type="predicted"/>
<feature type="region of interest" description="Disordered" evidence="1">
    <location>
        <begin position="1"/>
        <end position="43"/>
    </location>
</feature>
<evidence type="ECO:0000313" key="2">
    <source>
        <dbReference type="EMBL" id="KAH3815555.1"/>
    </source>
</evidence>